<evidence type="ECO:0000313" key="2">
    <source>
        <dbReference type="EMBL" id="MDG0867647.1"/>
    </source>
</evidence>
<dbReference type="Pfam" id="PF00583">
    <property type="entry name" value="Acetyltransf_1"/>
    <property type="match status" value="1"/>
</dbReference>
<evidence type="ECO:0000313" key="3">
    <source>
        <dbReference type="EMBL" id="WFG39985.1"/>
    </source>
</evidence>
<dbReference type="InterPro" id="IPR000182">
    <property type="entry name" value="GNAT_dom"/>
</dbReference>
<proteinExistence type="predicted"/>
<dbReference type="Proteomes" id="UP001219901">
    <property type="component" value="Chromosome"/>
</dbReference>
<dbReference type="InterPro" id="IPR016181">
    <property type="entry name" value="Acyl_CoA_acyltransferase"/>
</dbReference>
<name>A0AAJ5ZFD4_9CHLR</name>
<dbReference type="PROSITE" id="PS51186">
    <property type="entry name" value="GNAT"/>
    <property type="match status" value="1"/>
</dbReference>
<feature type="domain" description="N-acetyltransferase" evidence="1">
    <location>
        <begin position="35"/>
        <end position="182"/>
    </location>
</feature>
<dbReference type="EMBL" id="CP046147">
    <property type="protein sequence ID" value="WFG39985.1"/>
    <property type="molecule type" value="Genomic_DNA"/>
</dbReference>
<evidence type="ECO:0000313" key="4">
    <source>
        <dbReference type="Proteomes" id="UP001219901"/>
    </source>
</evidence>
<reference evidence="3" key="2">
    <citation type="journal article" date="2023" name="Nat. Commun.">
        <title>Cultivation of marine bacteria of the SAR202 clade.</title>
        <authorList>
            <person name="Lim Y."/>
            <person name="Seo J.H."/>
            <person name="Giovannoni S.J."/>
            <person name="Kang I."/>
            <person name="Cho J.C."/>
        </authorList>
    </citation>
    <scope>NUCLEOTIDE SEQUENCE</scope>
    <source>
        <strain evidence="3">JH1073</strain>
    </source>
</reference>
<dbReference type="RefSeq" id="WP_342826207.1">
    <property type="nucleotide sequence ID" value="NZ_CP046146.1"/>
</dbReference>
<protein>
    <submittedName>
        <fullName evidence="3">GNAT family N-acetyltransferase</fullName>
    </submittedName>
</protein>
<dbReference type="GO" id="GO:0016747">
    <property type="term" value="F:acyltransferase activity, transferring groups other than amino-acyl groups"/>
    <property type="evidence" value="ECO:0007669"/>
    <property type="project" value="InterPro"/>
</dbReference>
<reference evidence="4" key="3">
    <citation type="submission" date="2023-06" db="EMBL/GenBank/DDBJ databases">
        <title>Pangenomics reveal diversification of enzyme families and niche specialization in globally abundant SAR202 bacteria.</title>
        <authorList>
            <person name="Saw J.H.W."/>
        </authorList>
    </citation>
    <scope>NUCLEOTIDE SEQUENCE [LARGE SCALE GENOMIC DNA]</scope>
    <source>
        <strain evidence="4">JH1073</strain>
    </source>
</reference>
<organism evidence="3 4">
    <name type="scientific">Candidatus Lucifugimonas marina</name>
    <dbReference type="NCBI Taxonomy" id="3038979"/>
    <lineage>
        <taxon>Bacteria</taxon>
        <taxon>Bacillati</taxon>
        <taxon>Chloroflexota</taxon>
        <taxon>Dehalococcoidia</taxon>
        <taxon>SAR202 cluster</taxon>
        <taxon>Candidatus Lucifugimonadales</taxon>
        <taxon>Candidatus Lucifugimonadaceae</taxon>
        <taxon>Candidatus Lucifugimonas</taxon>
    </lineage>
</organism>
<dbReference type="AlphaFoldDB" id="A0AAJ5ZFD4"/>
<evidence type="ECO:0000313" key="5">
    <source>
        <dbReference type="Proteomes" id="UP001321249"/>
    </source>
</evidence>
<dbReference type="Gene3D" id="3.40.630.30">
    <property type="match status" value="1"/>
</dbReference>
<evidence type="ECO:0000259" key="1">
    <source>
        <dbReference type="PROSITE" id="PS51186"/>
    </source>
</evidence>
<accession>A0AAJ5ZFD4</accession>
<dbReference type="Proteomes" id="UP001321249">
    <property type="component" value="Unassembled WGS sequence"/>
</dbReference>
<sequence>MNALRGPDGKSLKPQLEMIRGSDAVPSIAKPAPGYVLRQVSLEDRHSYDQTFATAFDDSSPFGDLMKHMLPDGFFVVEHMPTGTVVAASTAAIYEKSQHPDGHSLQWVVAHSDHRGTGAGQATIAAATQVLADLAPRYSYLSTDDFRIPAISIYLKLGWKPLLFEEGQIDRWKRVFGILDMTFSENDWPRTPA</sequence>
<dbReference type="SUPFAM" id="SSF55729">
    <property type="entry name" value="Acyl-CoA N-acyltransferases (Nat)"/>
    <property type="match status" value="1"/>
</dbReference>
<keyword evidence="4" id="KW-1185">Reference proteome</keyword>
<reference evidence="4 5" key="1">
    <citation type="submission" date="2019-11" db="EMBL/GenBank/DDBJ databases">
        <authorList>
            <person name="Cho J.-C."/>
        </authorList>
    </citation>
    <scope>NUCLEOTIDE SEQUENCE [LARGE SCALE GENOMIC DNA]</scope>
    <source>
        <strain evidence="3 4">JH1073</strain>
        <strain evidence="2 5">JH702</strain>
    </source>
</reference>
<gene>
    <name evidence="2" type="ORF">GKO46_11270</name>
    <name evidence="3" type="ORF">GKO48_10265</name>
</gene>
<dbReference type="EMBL" id="WMBE01000003">
    <property type="protein sequence ID" value="MDG0867647.1"/>
    <property type="molecule type" value="Genomic_DNA"/>
</dbReference>